<organism evidence="2 3">
    <name type="scientific">Ensete ventricosum</name>
    <name type="common">Abyssinian banana</name>
    <name type="synonym">Musa ensete</name>
    <dbReference type="NCBI Taxonomy" id="4639"/>
    <lineage>
        <taxon>Eukaryota</taxon>
        <taxon>Viridiplantae</taxon>
        <taxon>Streptophyta</taxon>
        <taxon>Embryophyta</taxon>
        <taxon>Tracheophyta</taxon>
        <taxon>Spermatophyta</taxon>
        <taxon>Magnoliopsida</taxon>
        <taxon>Liliopsida</taxon>
        <taxon>Zingiberales</taxon>
        <taxon>Musaceae</taxon>
        <taxon>Ensete</taxon>
    </lineage>
</organism>
<reference evidence="2 3" key="1">
    <citation type="journal article" date="2014" name="Agronomy (Basel)">
        <title>A Draft Genome Sequence for Ensete ventricosum, the Drought-Tolerant Tree Against Hunger.</title>
        <authorList>
            <person name="Harrison J."/>
            <person name="Moore K.A."/>
            <person name="Paszkiewicz K."/>
            <person name="Jones T."/>
            <person name="Grant M."/>
            <person name="Ambacheew D."/>
            <person name="Muzemil S."/>
            <person name="Studholme D.J."/>
        </authorList>
    </citation>
    <scope>NUCLEOTIDE SEQUENCE [LARGE SCALE GENOMIC DNA]</scope>
</reference>
<proteinExistence type="predicted"/>
<protein>
    <submittedName>
        <fullName evidence="2">Uncharacterized protein</fullName>
    </submittedName>
</protein>
<name>A0A426YRU8_ENSVE</name>
<gene>
    <name evidence="2" type="ORF">B296_00046022</name>
</gene>
<feature type="region of interest" description="Disordered" evidence="1">
    <location>
        <begin position="123"/>
        <end position="151"/>
    </location>
</feature>
<evidence type="ECO:0000313" key="3">
    <source>
        <dbReference type="Proteomes" id="UP000287651"/>
    </source>
</evidence>
<dbReference type="Proteomes" id="UP000287651">
    <property type="component" value="Unassembled WGS sequence"/>
</dbReference>
<evidence type="ECO:0000313" key="2">
    <source>
        <dbReference type="EMBL" id="RRT54432.1"/>
    </source>
</evidence>
<dbReference type="EMBL" id="AMZH03010606">
    <property type="protein sequence ID" value="RRT54432.1"/>
    <property type="molecule type" value="Genomic_DNA"/>
</dbReference>
<accession>A0A426YRU8</accession>
<sequence>LTINKRVLNLAQGLSVPTINKQALSLAQGLSIESSTIDKRALSLAQGLSIPTLDKRDIKLARGLLDPTAHGKAPTLASRIDELAEATQPQTYINPFVIPISRLKYPPPRLLINLRGASFSMGGENDIDNSGPLPKPDDVPQGEPTWKDGAD</sequence>
<comment type="caution">
    <text evidence="2">The sequence shown here is derived from an EMBL/GenBank/DDBJ whole genome shotgun (WGS) entry which is preliminary data.</text>
</comment>
<feature type="non-terminal residue" evidence="2">
    <location>
        <position position="1"/>
    </location>
</feature>
<dbReference type="AlphaFoldDB" id="A0A426YRU8"/>
<evidence type="ECO:0000256" key="1">
    <source>
        <dbReference type="SAM" id="MobiDB-lite"/>
    </source>
</evidence>